<dbReference type="Pfam" id="PF13545">
    <property type="entry name" value="HTH_Crp_2"/>
    <property type="match status" value="1"/>
</dbReference>
<dbReference type="InterPro" id="IPR036390">
    <property type="entry name" value="WH_DNA-bd_sf"/>
</dbReference>
<gene>
    <name evidence="2" type="ORF">GCM10009854_18240</name>
</gene>
<dbReference type="InterPro" id="IPR036388">
    <property type="entry name" value="WH-like_DNA-bd_sf"/>
</dbReference>
<dbReference type="Proteomes" id="UP001501218">
    <property type="component" value="Unassembled WGS sequence"/>
</dbReference>
<accession>A0ABN3G1A1</accession>
<dbReference type="EMBL" id="BAAARA010000004">
    <property type="protein sequence ID" value="GAA2342044.1"/>
    <property type="molecule type" value="Genomic_DNA"/>
</dbReference>
<keyword evidence="3" id="KW-1185">Reference proteome</keyword>
<dbReference type="InterPro" id="IPR012318">
    <property type="entry name" value="HTH_CRP"/>
</dbReference>
<dbReference type="Gene3D" id="1.10.10.10">
    <property type="entry name" value="Winged helix-like DNA-binding domain superfamily/Winged helix DNA-binding domain"/>
    <property type="match status" value="1"/>
</dbReference>
<protein>
    <recommendedName>
        <fullName evidence="1">HTH crp-type domain-containing protein</fullName>
    </recommendedName>
</protein>
<dbReference type="RefSeq" id="WP_344128760.1">
    <property type="nucleotide sequence ID" value="NZ_BAAARA010000004.1"/>
</dbReference>
<evidence type="ECO:0000313" key="3">
    <source>
        <dbReference type="Proteomes" id="UP001501218"/>
    </source>
</evidence>
<dbReference type="PROSITE" id="PS51063">
    <property type="entry name" value="HTH_CRP_2"/>
    <property type="match status" value="1"/>
</dbReference>
<evidence type="ECO:0000259" key="1">
    <source>
        <dbReference type="PROSITE" id="PS51063"/>
    </source>
</evidence>
<dbReference type="SUPFAM" id="SSF46785">
    <property type="entry name" value="Winged helix' DNA-binding domain"/>
    <property type="match status" value="1"/>
</dbReference>
<feature type="domain" description="HTH crp-type" evidence="1">
    <location>
        <begin position="1"/>
        <end position="45"/>
    </location>
</feature>
<name>A0ABN3G1A1_9PSEU</name>
<proteinExistence type="predicted"/>
<organism evidence="2 3">
    <name type="scientific">Saccharopolyspora halophila</name>
    <dbReference type="NCBI Taxonomy" id="405551"/>
    <lineage>
        <taxon>Bacteria</taxon>
        <taxon>Bacillati</taxon>
        <taxon>Actinomycetota</taxon>
        <taxon>Actinomycetes</taxon>
        <taxon>Pseudonocardiales</taxon>
        <taxon>Pseudonocardiaceae</taxon>
        <taxon>Saccharopolyspora</taxon>
    </lineage>
</organism>
<evidence type="ECO:0000313" key="2">
    <source>
        <dbReference type="EMBL" id="GAA2342044.1"/>
    </source>
</evidence>
<comment type="caution">
    <text evidence="2">The sequence shown here is derived from an EMBL/GenBank/DDBJ whole genome shotgun (WGS) entry which is preliminary data.</text>
</comment>
<reference evidence="2 3" key="1">
    <citation type="journal article" date="2019" name="Int. J. Syst. Evol. Microbiol.">
        <title>The Global Catalogue of Microorganisms (GCM) 10K type strain sequencing project: providing services to taxonomists for standard genome sequencing and annotation.</title>
        <authorList>
            <consortium name="The Broad Institute Genomics Platform"/>
            <consortium name="The Broad Institute Genome Sequencing Center for Infectious Disease"/>
            <person name="Wu L."/>
            <person name="Ma J."/>
        </authorList>
    </citation>
    <scope>NUCLEOTIDE SEQUENCE [LARGE SCALE GENOMIC DNA]</scope>
    <source>
        <strain evidence="2 3">JCM 16221</strain>
    </source>
</reference>
<sequence length="53" mass="6097">MHGSRAELAAMLGRSRPALNRTLNELTDSEMIQIRYRLIKLTSAIDHLEHRLP</sequence>